<reference evidence="1 2" key="1">
    <citation type="submission" date="2014-10" db="EMBL/GenBank/DDBJ databases">
        <title>Genome sequence of Micropolyspora internatus JCM3315.</title>
        <authorList>
            <person name="Shin S.-K."/>
            <person name="Yi H."/>
        </authorList>
    </citation>
    <scope>NUCLEOTIDE SEQUENCE [LARGE SCALE GENOMIC DNA]</scope>
    <source>
        <strain evidence="1 2">JCM 3315</strain>
    </source>
</reference>
<dbReference type="Proteomes" id="UP000030848">
    <property type="component" value="Unassembled WGS sequence"/>
</dbReference>
<dbReference type="EMBL" id="JRZE01000006">
    <property type="protein sequence ID" value="KHF43057.1"/>
    <property type="molecule type" value="Genomic_DNA"/>
</dbReference>
<comment type="caution">
    <text evidence="1">The sequence shown here is derived from an EMBL/GenBank/DDBJ whole genome shotgun (WGS) entry which is preliminary data.</text>
</comment>
<dbReference type="AlphaFoldDB" id="A0A837D5X4"/>
<name>A0A837D5X4_9PSEU</name>
<proteinExistence type="predicted"/>
<evidence type="ECO:0000313" key="2">
    <source>
        <dbReference type="Proteomes" id="UP000030848"/>
    </source>
</evidence>
<gene>
    <name evidence="1" type="ORF">MINT15_32590</name>
</gene>
<protein>
    <submittedName>
        <fullName evidence="1">Uncharacterized protein</fullName>
    </submittedName>
</protein>
<evidence type="ECO:0000313" key="1">
    <source>
        <dbReference type="EMBL" id="KHF43057.1"/>
    </source>
</evidence>
<accession>A0A837D5X4</accession>
<organism evidence="1 2">
    <name type="scientific">Saccharomonospora viridis</name>
    <dbReference type="NCBI Taxonomy" id="1852"/>
    <lineage>
        <taxon>Bacteria</taxon>
        <taxon>Bacillati</taxon>
        <taxon>Actinomycetota</taxon>
        <taxon>Actinomycetes</taxon>
        <taxon>Pseudonocardiales</taxon>
        <taxon>Pseudonocardiaceae</taxon>
        <taxon>Saccharomonospora</taxon>
    </lineage>
</organism>
<sequence length="49" mass="5184">MMSMGRAVVSGAGVRSRATEAFAGVALWAHDTRRCGRWSVTASMVDRAG</sequence>